<comment type="caution">
    <text evidence="3">The sequence shown here is derived from an EMBL/GenBank/DDBJ whole genome shotgun (WGS) entry which is preliminary data.</text>
</comment>
<evidence type="ECO:0000313" key="4">
    <source>
        <dbReference type="Proteomes" id="UP000321181"/>
    </source>
</evidence>
<dbReference type="OrthoDB" id="4577644at2"/>
<evidence type="ECO:0000313" key="3">
    <source>
        <dbReference type="EMBL" id="GEO35513.1"/>
    </source>
</evidence>
<dbReference type="PRINTS" id="PR00081">
    <property type="entry name" value="GDHRDH"/>
</dbReference>
<reference evidence="3 4" key="1">
    <citation type="submission" date="2019-07" db="EMBL/GenBank/DDBJ databases">
        <title>Whole genome shotgun sequence of Cellulomonas aerilata NBRC 106308.</title>
        <authorList>
            <person name="Hosoyama A."/>
            <person name="Uohara A."/>
            <person name="Ohji S."/>
            <person name="Ichikawa N."/>
        </authorList>
    </citation>
    <scope>NUCLEOTIDE SEQUENCE [LARGE SCALE GENOMIC DNA]</scope>
    <source>
        <strain evidence="3 4">NBRC 106308</strain>
    </source>
</reference>
<evidence type="ECO:0000256" key="2">
    <source>
        <dbReference type="SAM" id="MobiDB-lite"/>
    </source>
</evidence>
<dbReference type="SUPFAM" id="SSF51735">
    <property type="entry name" value="NAD(P)-binding Rossmann-fold domains"/>
    <property type="match status" value="1"/>
</dbReference>
<keyword evidence="4" id="KW-1185">Reference proteome</keyword>
<dbReference type="CDD" id="cd05327">
    <property type="entry name" value="retinol-DH_like_SDR_c_like"/>
    <property type="match status" value="1"/>
</dbReference>
<sequence length="324" mass="34118">MPTRAPTTAAARWSADDIPDLDGRRAVVTGANSGLGLQTAIGLAAHGASVVLACRDAGRGEAARATLRAETGKDAELQLLDLADLASVARFADDWGEAPLDVLVCNAGVMAVPRGTTRDGFETQIGTNHLGHFALVGRLLPALRRSPDARVVVVSSAGHRMGRIDLEDLGWERRPYRPWRAYGQSKLANLLFARELDRRLRAHGDPVVAVAAHPGLASSNLSAPFVAGLPKPLAALYTSLGHAVEQSDADGALPSLYAATMPDVRGGEYFGPDGRFEQRGAPTRVGRSDRATDDVTARGLWSLSERLTGVTYPDLPPVGPTAGG</sequence>
<dbReference type="InterPro" id="IPR002347">
    <property type="entry name" value="SDR_fam"/>
</dbReference>
<keyword evidence="1" id="KW-0560">Oxidoreductase</keyword>
<accession>A0A512DG95</accession>
<dbReference type="PANTHER" id="PTHR43157">
    <property type="entry name" value="PHOSPHATIDYLINOSITOL-GLYCAN BIOSYNTHESIS CLASS F PROTEIN-RELATED"/>
    <property type="match status" value="1"/>
</dbReference>
<dbReference type="AlphaFoldDB" id="A0A512DG95"/>
<dbReference type="EMBL" id="BJYY01000021">
    <property type="protein sequence ID" value="GEO35513.1"/>
    <property type="molecule type" value="Genomic_DNA"/>
</dbReference>
<protein>
    <submittedName>
        <fullName evidence="3">Putative short-chain dehydrogenase/reductase</fullName>
    </submittedName>
</protein>
<dbReference type="NCBIfam" id="NF004846">
    <property type="entry name" value="PRK06197.1"/>
    <property type="match status" value="1"/>
</dbReference>
<evidence type="ECO:0000256" key="1">
    <source>
        <dbReference type="ARBA" id="ARBA00023002"/>
    </source>
</evidence>
<dbReference type="Gene3D" id="3.40.50.720">
    <property type="entry name" value="NAD(P)-binding Rossmann-like Domain"/>
    <property type="match status" value="1"/>
</dbReference>
<proteinExistence type="predicted"/>
<dbReference type="Pfam" id="PF00106">
    <property type="entry name" value="adh_short"/>
    <property type="match status" value="1"/>
</dbReference>
<feature type="region of interest" description="Disordered" evidence="2">
    <location>
        <begin position="270"/>
        <end position="292"/>
    </location>
</feature>
<dbReference type="Proteomes" id="UP000321181">
    <property type="component" value="Unassembled WGS sequence"/>
</dbReference>
<gene>
    <name evidence="3" type="ORF">CAE01nite_32380</name>
</gene>
<dbReference type="RefSeq" id="WP_146906573.1">
    <property type="nucleotide sequence ID" value="NZ_BAAARM010000006.1"/>
</dbReference>
<dbReference type="PANTHER" id="PTHR43157:SF31">
    <property type="entry name" value="PHOSPHATIDYLINOSITOL-GLYCAN BIOSYNTHESIS CLASS F PROTEIN"/>
    <property type="match status" value="1"/>
</dbReference>
<organism evidence="3 4">
    <name type="scientific">Cellulomonas aerilata</name>
    <dbReference type="NCBI Taxonomy" id="515326"/>
    <lineage>
        <taxon>Bacteria</taxon>
        <taxon>Bacillati</taxon>
        <taxon>Actinomycetota</taxon>
        <taxon>Actinomycetes</taxon>
        <taxon>Micrococcales</taxon>
        <taxon>Cellulomonadaceae</taxon>
        <taxon>Cellulomonas</taxon>
    </lineage>
</organism>
<name>A0A512DG95_9CELL</name>
<dbReference type="GO" id="GO:0016491">
    <property type="term" value="F:oxidoreductase activity"/>
    <property type="evidence" value="ECO:0007669"/>
    <property type="project" value="UniProtKB-KW"/>
</dbReference>
<dbReference type="InterPro" id="IPR036291">
    <property type="entry name" value="NAD(P)-bd_dom_sf"/>
</dbReference>